<organism evidence="2 3">
    <name type="scientific">Coptis chinensis</name>
    <dbReference type="NCBI Taxonomy" id="261450"/>
    <lineage>
        <taxon>Eukaryota</taxon>
        <taxon>Viridiplantae</taxon>
        <taxon>Streptophyta</taxon>
        <taxon>Embryophyta</taxon>
        <taxon>Tracheophyta</taxon>
        <taxon>Spermatophyta</taxon>
        <taxon>Magnoliopsida</taxon>
        <taxon>Ranunculales</taxon>
        <taxon>Ranunculaceae</taxon>
        <taxon>Coptidoideae</taxon>
        <taxon>Coptis</taxon>
    </lineage>
</organism>
<accession>A0A835HMA6</accession>
<dbReference type="AlphaFoldDB" id="A0A835HMA6"/>
<feature type="compositionally biased region" description="Basic and acidic residues" evidence="1">
    <location>
        <begin position="553"/>
        <end position="590"/>
    </location>
</feature>
<reference evidence="2 3" key="1">
    <citation type="submission" date="2020-10" db="EMBL/GenBank/DDBJ databases">
        <title>The Coptis chinensis genome and diversification of protoberbering-type alkaloids.</title>
        <authorList>
            <person name="Wang B."/>
            <person name="Shu S."/>
            <person name="Song C."/>
            <person name="Liu Y."/>
        </authorList>
    </citation>
    <scope>NUCLEOTIDE SEQUENCE [LARGE SCALE GENOMIC DNA]</scope>
    <source>
        <strain evidence="2">HL-2020</strain>
        <tissue evidence="2">Leaf</tissue>
    </source>
</reference>
<gene>
    <name evidence="2" type="ORF">IFM89_020258</name>
</gene>
<dbReference type="PANTHER" id="PTHR37241:SF1">
    <property type="entry name" value="NEUROFILAMENT HEAVY PROTEIN"/>
    <property type="match status" value="1"/>
</dbReference>
<feature type="compositionally biased region" description="Polar residues" evidence="1">
    <location>
        <begin position="265"/>
        <end position="285"/>
    </location>
</feature>
<evidence type="ECO:0000313" key="3">
    <source>
        <dbReference type="Proteomes" id="UP000631114"/>
    </source>
</evidence>
<feature type="compositionally biased region" description="Polar residues" evidence="1">
    <location>
        <begin position="415"/>
        <end position="427"/>
    </location>
</feature>
<feature type="region of interest" description="Disordered" evidence="1">
    <location>
        <begin position="248"/>
        <end position="320"/>
    </location>
</feature>
<feature type="compositionally biased region" description="Polar residues" evidence="1">
    <location>
        <begin position="397"/>
        <end position="408"/>
    </location>
</feature>
<feature type="compositionally biased region" description="Low complexity" evidence="1">
    <location>
        <begin position="728"/>
        <end position="740"/>
    </location>
</feature>
<comment type="caution">
    <text evidence="2">The sequence shown here is derived from an EMBL/GenBank/DDBJ whole genome shotgun (WGS) entry which is preliminary data.</text>
</comment>
<dbReference type="EMBL" id="JADFTS010000006">
    <property type="protein sequence ID" value="KAF9601491.1"/>
    <property type="molecule type" value="Genomic_DNA"/>
</dbReference>
<dbReference type="Proteomes" id="UP000631114">
    <property type="component" value="Unassembled WGS sequence"/>
</dbReference>
<keyword evidence="3" id="KW-1185">Reference proteome</keyword>
<feature type="compositionally biased region" description="Basic and acidic residues" evidence="1">
    <location>
        <begin position="289"/>
        <end position="304"/>
    </location>
</feature>
<name>A0A835HMA6_9MAGN</name>
<dbReference type="PANTHER" id="PTHR37241">
    <property type="entry name" value="NEUROFILAMENT HEAVY PROTEIN"/>
    <property type="match status" value="1"/>
</dbReference>
<proteinExistence type="predicted"/>
<dbReference type="OrthoDB" id="785936at2759"/>
<feature type="region of interest" description="Disordered" evidence="1">
    <location>
        <begin position="665"/>
        <end position="690"/>
    </location>
</feature>
<feature type="region of interest" description="Disordered" evidence="1">
    <location>
        <begin position="397"/>
        <end position="427"/>
    </location>
</feature>
<feature type="region of interest" description="Disordered" evidence="1">
    <location>
        <begin position="710"/>
        <end position="758"/>
    </location>
</feature>
<evidence type="ECO:0000313" key="2">
    <source>
        <dbReference type="EMBL" id="KAF9601491.1"/>
    </source>
</evidence>
<feature type="region of interest" description="Disordered" evidence="1">
    <location>
        <begin position="516"/>
        <end position="636"/>
    </location>
</feature>
<sequence length="802" mass="89286">MESFQNMFDPEQKFDNEDDYDDEVYEKIEAPKYVDLTRPDHFLLPDDRSWFCSRIGESQSSMSFFFICRLLRCDQNHEDVDPDALYKSFVLRVMAARSPNLRLRKALTRQVPSQYMKCPNSAPAKPSKPRVCRFTAMTRVSQKMVDVKVKVRPISKVNLTPNAKPKDYSAAGKALTTPRVKKCIPSSDPFRSVQNPKTTDAMTKSKVVAKTLVFTTPKKNERQKPSLESEIPMTEICDGMKKLEINSQRKKLSQNSGKPLKCTGSRPNKSVTASGLSTSKLNSQKAKGRVKDSVDVKTKGDKPLRPKKSKSTNNAQKLSCQRTHSIANSDMEIEVELRNGSFDFCTASGTSRSNEGNRNEVQSEIVMTVAGVMITAQEEHLPALETSLIGENVQTVSNNDNESLSSSYGKDPPEFQSSNLGGGSLQPQVLNEVGDIDGVKGDEEHRRGLEVKVSEVSEDVLVPRTSNGAGFEGESIHVDDKENALASDDNRISSLNSDSSQRNVLQHVDQENQKKVNGAHGKGLKGNSTVATSGSLGGKYKKAKPTNPKPFRLRTDERGILREANLERRHLSAPLKETKHVLRNPDESTQRKHTNERKVVSHGQHRQEITSQESNQSELDKRRQKIQPHQTRPAYLKTSKLVVEPKTASSSTLRKKKLECMEKATERRECQPTKSQMLRQQPIRPKRGTGLKKTTLSFVASRRLSVIKETMSTISRPRATKSRSKDTSSAAVSSAGRSSSQGKRPVTIPKEPNFHKIHTPKSCTKTVAEVTTPKSCMKTVAEVIHTPKNCTKIVAEANFTTN</sequence>
<protein>
    <submittedName>
        <fullName evidence="2">Uncharacterized protein</fullName>
    </submittedName>
</protein>
<feature type="compositionally biased region" description="Polar residues" evidence="1">
    <location>
        <begin position="311"/>
        <end position="320"/>
    </location>
</feature>
<evidence type="ECO:0000256" key="1">
    <source>
        <dbReference type="SAM" id="MobiDB-lite"/>
    </source>
</evidence>